<sequence>MKHDALRAEYASALAATDGDVSAARIEDLKRQLDAIVYPVAHLPTEITQSIFEQLVAPPDATDDRWWMAPLSLPELTPTSAPMLLMQVCAGWRAIALRLPALWAAVKIVFRGPDRGPPEGDLATWMTVACPAPRVLALEGRVVGRERAHVEAVLTKHAAGVTHLGAARCRALRGAYVTLTPGPLDVDMGPFLPPEFVQLFRNAPALHDVTVHGGIRRSSLVLPWAQLTALNGSRWSTADCFAVLQACPRLKKATFTDPYNVPLSPLAGPVRHAALEELQCSPLPTQLLHLFQPPNLTFLSTSHAPQPPLHALLPTFMAPFASTLTGFNYSAHLDSDADPLAVTWLEPLVALDMLTLMRPGEAVTRALLLRLDRAAHPHFLPRLRQLVIRKQQLFVDLAVVKAAWTRCPCVPYDEFFPPEDAEPAGPTSPAPEPGPAPAPDAPLQTLDALVFIHHPFPPSDAYPGLGGPDAVGDVDWDALADLVWATEDAEGRPKMAVHVGTERENFVVPWDPEEEEAGDEEEDAAGEAKLDS</sequence>
<keyword evidence="3" id="KW-1185">Reference proteome</keyword>
<gene>
    <name evidence="2" type="ORF">MIND_00934000</name>
</gene>
<evidence type="ECO:0000313" key="3">
    <source>
        <dbReference type="Proteomes" id="UP000636479"/>
    </source>
</evidence>
<protein>
    <submittedName>
        <fullName evidence="2">F-box domain-containing protein</fullName>
    </submittedName>
</protein>
<dbReference type="Proteomes" id="UP000636479">
    <property type="component" value="Unassembled WGS sequence"/>
</dbReference>
<feature type="region of interest" description="Disordered" evidence="1">
    <location>
        <begin position="503"/>
        <end position="532"/>
    </location>
</feature>
<feature type="compositionally biased region" description="Pro residues" evidence="1">
    <location>
        <begin position="426"/>
        <end position="440"/>
    </location>
</feature>
<dbReference type="EMBL" id="JACAZF010000008">
    <property type="protein sequence ID" value="KAF7297017.1"/>
    <property type="molecule type" value="Genomic_DNA"/>
</dbReference>
<proteinExistence type="predicted"/>
<dbReference type="OrthoDB" id="2269034at2759"/>
<feature type="region of interest" description="Disordered" evidence="1">
    <location>
        <begin position="418"/>
        <end position="442"/>
    </location>
</feature>
<dbReference type="GeneID" id="59348480"/>
<evidence type="ECO:0000256" key="1">
    <source>
        <dbReference type="SAM" id="MobiDB-lite"/>
    </source>
</evidence>
<reference evidence="2" key="1">
    <citation type="submission" date="2020-05" db="EMBL/GenBank/DDBJ databases">
        <title>Mycena genomes resolve the evolution of fungal bioluminescence.</title>
        <authorList>
            <person name="Tsai I.J."/>
        </authorList>
    </citation>
    <scope>NUCLEOTIDE SEQUENCE</scope>
    <source>
        <strain evidence="2">171206Taipei</strain>
    </source>
</reference>
<dbReference type="AlphaFoldDB" id="A0A8H6VX17"/>
<evidence type="ECO:0000313" key="2">
    <source>
        <dbReference type="EMBL" id="KAF7297017.1"/>
    </source>
</evidence>
<dbReference type="RefSeq" id="XP_037217376.1">
    <property type="nucleotide sequence ID" value="XM_037365964.1"/>
</dbReference>
<feature type="compositionally biased region" description="Acidic residues" evidence="1">
    <location>
        <begin position="511"/>
        <end position="525"/>
    </location>
</feature>
<comment type="caution">
    <text evidence="2">The sequence shown here is derived from an EMBL/GenBank/DDBJ whole genome shotgun (WGS) entry which is preliminary data.</text>
</comment>
<name>A0A8H6VX17_9AGAR</name>
<organism evidence="2 3">
    <name type="scientific">Mycena indigotica</name>
    <dbReference type="NCBI Taxonomy" id="2126181"/>
    <lineage>
        <taxon>Eukaryota</taxon>
        <taxon>Fungi</taxon>
        <taxon>Dikarya</taxon>
        <taxon>Basidiomycota</taxon>
        <taxon>Agaricomycotina</taxon>
        <taxon>Agaricomycetes</taxon>
        <taxon>Agaricomycetidae</taxon>
        <taxon>Agaricales</taxon>
        <taxon>Marasmiineae</taxon>
        <taxon>Mycenaceae</taxon>
        <taxon>Mycena</taxon>
    </lineage>
</organism>
<accession>A0A8H6VX17</accession>